<evidence type="ECO:0000313" key="3">
    <source>
        <dbReference type="Proteomes" id="UP001158576"/>
    </source>
</evidence>
<organism evidence="2 3">
    <name type="scientific">Oikopleura dioica</name>
    <name type="common">Tunicate</name>
    <dbReference type="NCBI Taxonomy" id="34765"/>
    <lineage>
        <taxon>Eukaryota</taxon>
        <taxon>Metazoa</taxon>
        <taxon>Chordata</taxon>
        <taxon>Tunicata</taxon>
        <taxon>Appendicularia</taxon>
        <taxon>Copelata</taxon>
        <taxon>Oikopleuridae</taxon>
        <taxon>Oikopleura</taxon>
    </lineage>
</organism>
<gene>
    <name evidence="2" type="ORF">OKIOD_LOCUS2193</name>
</gene>
<evidence type="ECO:0000313" key="2">
    <source>
        <dbReference type="EMBL" id="CAG5084414.1"/>
    </source>
</evidence>
<dbReference type="Proteomes" id="UP001158576">
    <property type="component" value="Chromosome PAR"/>
</dbReference>
<keyword evidence="3" id="KW-1185">Reference proteome</keyword>
<protein>
    <submittedName>
        <fullName evidence="2">Oidioi.mRNA.OKI2018_I69.PAR.g10635.t1.cds</fullName>
    </submittedName>
</protein>
<reference evidence="2 3" key="1">
    <citation type="submission" date="2021-04" db="EMBL/GenBank/DDBJ databases">
        <authorList>
            <person name="Bliznina A."/>
        </authorList>
    </citation>
    <scope>NUCLEOTIDE SEQUENCE [LARGE SCALE GENOMIC DNA]</scope>
</reference>
<keyword evidence="1" id="KW-0812">Transmembrane</keyword>
<feature type="transmembrane region" description="Helical" evidence="1">
    <location>
        <begin position="147"/>
        <end position="169"/>
    </location>
</feature>
<dbReference type="EMBL" id="OU015568">
    <property type="protein sequence ID" value="CAG5084414.1"/>
    <property type="molecule type" value="Genomic_DNA"/>
</dbReference>
<keyword evidence="1" id="KW-0472">Membrane</keyword>
<sequence length="196" mass="22279">MCYKSEDKKELLCQKSVRNEEGDLEFSEILCSSSCSMRTTVEIELVGDGNAHVILDTLEHGCKETPCALDGQRDEDICRQTYSIDGVDVYCQYSDEHQAFDCCCSGRNCNTPEVWENWYTRQHRGEINKNCQVDNGKIILLSQILDVILIFLIVFLVGVLIRCIGCALIRGKQMRLEHKNKNLNPNNDQNSHALLS</sequence>
<evidence type="ECO:0000256" key="1">
    <source>
        <dbReference type="SAM" id="Phobius"/>
    </source>
</evidence>
<name>A0ABN7RRU9_OIKDI</name>
<proteinExistence type="predicted"/>
<accession>A0ABN7RRU9</accession>
<keyword evidence="1" id="KW-1133">Transmembrane helix</keyword>